<accession>A0A062HT95</accession>
<name>A0A062HT95_ACIBA</name>
<dbReference type="EMBL" id="JMOD01000181">
    <property type="protein sequence ID" value="KCY08818.1"/>
    <property type="molecule type" value="Genomic_DNA"/>
</dbReference>
<proteinExistence type="predicted"/>
<gene>
    <name evidence="1" type="ORF">J596_4121</name>
</gene>
<sequence>MSRVLSFKSLCNKALVNDNLPPSRIRAASPVL</sequence>
<evidence type="ECO:0000313" key="1">
    <source>
        <dbReference type="EMBL" id="KCY08818.1"/>
    </source>
</evidence>
<protein>
    <submittedName>
        <fullName evidence="1">Uncharacterized protein</fullName>
    </submittedName>
</protein>
<evidence type="ECO:0000313" key="2">
    <source>
        <dbReference type="Proteomes" id="UP000027327"/>
    </source>
</evidence>
<organism evidence="1 2">
    <name type="scientific">Acinetobacter baumannii 21072</name>
    <dbReference type="NCBI Taxonomy" id="1310697"/>
    <lineage>
        <taxon>Bacteria</taxon>
        <taxon>Pseudomonadati</taxon>
        <taxon>Pseudomonadota</taxon>
        <taxon>Gammaproteobacteria</taxon>
        <taxon>Moraxellales</taxon>
        <taxon>Moraxellaceae</taxon>
        <taxon>Acinetobacter</taxon>
        <taxon>Acinetobacter calcoaceticus/baumannii complex</taxon>
    </lineage>
</organism>
<comment type="caution">
    <text evidence="1">The sequence shown here is derived from an EMBL/GenBank/DDBJ whole genome shotgun (WGS) entry which is preliminary data.</text>
</comment>
<feature type="non-terminal residue" evidence="1">
    <location>
        <position position="32"/>
    </location>
</feature>
<dbReference type="AlphaFoldDB" id="A0A062HT95"/>
<reference evidence="1 2" key="1">
    <citation type="submission" date="2014-04" db="EMBL/GenBank/DDBJ databases">
        <title>Comparative genomics and transcriptomics to identify genetic mechanisms underlying the emergence of carbapenem resistant Acinetobacter baumannii (CRAb).</title>
        <authorList>
            <person name="Harris A.D."/>
            <person name="Johnson K.J."/>
            <person name="George J."/>
            <person name="Nadendla S."/>
            <person name="Daugherty S.C."/>
            <person name="Parankush S."/>
            <person name="Sadzewicz L."/>
            <person name="Tallon L."/>
            <person name="Sengamalay N."/>
            <person name="Hazen T.H."/>
            <person name="Rasko D.A."/>
        </authorList>
    </citation>
    <scope>NUCLEOTIDE SEQUENCE [LARGE SCALE GENOMIC DNA]</scope>
    <source>
        <strain evidence="1 2">21072</strain>
    </source>
</reference>
<dbReference type="Proteomes" id="UP000027327">
    <property type="component" value="Unassembled WGS sequence"/>
</dbReference>